<evidence type="ECO:0000313" key="2">
    <source>
        <dbReference type="EMBL" id="KGT79912.1"/>
    </source>
</evidence>
<reference evidence="2 3" key="1">
    <citation type="submission" date="2014-09" db="EMBL/GenBank/DDBJ databases">
        <title>Draft genome of Bradyrhizobium japonicum Is-34.</title>
        <authorList>
            <person name="Tsurumaru H."/>
            <person name="Yamakawa T."/>
            <person name="Hashimoto S."/>
            <person name="Okizaki K."/>
            <person name="Kanesaki Y."/>
            <person name="Yoshikawa H."/>
            <person name="Yajima S."/>
        </authorList>
    </citation>
    <scope>NUCLEOTIDE SEQUENCE [LARGE SCALE GENOMIC DNA]</scope>
    <source>
        <strain evidence="2 3">Is-34</strain>
    </source>
</reference>
<feature type="region of interest" description="Disordered" evidence="1">
    <location>
        <begin position="1"/>
        <end position="24"/>
    </location>
</feature>
<proteinExistence type="predicted"/>
<accession>A0A0A3XZP2</accession>
<dbReference type="AlphaFoldDB" id="A0A0A3XZP2"/>
<evidence type="ECO:0000256" key="1">
    <source>
        <dbReference type="SAM" id="MobiDB-lite"/>
    </source>
</evidence>
<comment type="caution">
    <text evidence="2">The sequence shown here is derived from an EMBL/GenBank/DDBJ whole genome shotgun (WGS) entry which is preliminary data.</text>
</comment>
<dbReference type="EMBL" id="JRPN01000006">
    <property type="protein sequence ID" value="KGT79912.1"/>
    <property type="molecule type" value="Genomic_DNA"/>
</dbReference>
<organism evidence="2 3">
    <name type="scientific">Bradyrhizobium japonicum</name>
    <dbReference type="NCBI Taxonomy" id="375"/>
    <lineage>
        <taxon>Bacteria</taxon>
        <taxon>Pseudomonadati</taxon>
        <taxon>Pseudomonadota</taxon>
        <taxon>Alphaproteobacteria</taxon>
        <taxon>Hyphomicrobiales</taxon>
        <taxon>Nitrobacteraceae</taxon>
        <taxon>Bradyrhizobium</taxon>
    </lineage>
</organism>
<evidence type="ECO:0000313" key="3">
    <source>
        <dbReference type="Proteomes" id="UP000030377"/>
    </source>
</evidence>
<sequence>MSMEEVPIPESSSRSRRNSDRSSDVMAMKMFLMPASIRMDRRHGIIGLPKTGRSCLDAMLATEASRELVPCALNVLQARAGNLPSIMDGTALRRQHLCAIRNQMLRDRDMICFEITT</sequence>
<gene>
    <name evidence="2" type="ORF">MA20_10470</name>
</gene>
<protein>
    <submittedName>
        <fullName evidence="2">Uncharacterized protein</fullName>
    </submittedName>
</protein>
<dbReference type="Proteomes" id="UP000030377">
    <property type="component" value="Unassembled WGS sequence"/>
</dbReference>
<name>A0A0A3XZP2_BRAJP</name>